<dbReference type="HOGENOM" id="CLU_015529_1_0_1"/>
<dbReference type="InterPro" id="IPR042044">
    <property type="entry name" value="EXOC6PINT-1/Sec15/Tip20_C_dom2"/>
</dbReference>
<dbReference type="EMBL" id="ACYE01000197">
    <property type="protein sequence ID" value="EFE41426.1"/>
    <property type="molecule type" value="Genomic_DNA"/>
</dbReference>
<dbReference type="InterPro" id="IPR007528">
    <property type="entry name" value="RINT1_Tip20"/>
</dbReference>
<keyword evidence="1" id="KW-0175">Coiled coil</keyword>
<dbReference type="GeneID" id="9578928"/>
<gene>
    <name evidence="2" type="ORF">TRV_03861</name>
</gene>
<keyword evidence="3" id="KW-1185">Reference proteome</keyword>
<evidence type="ECO:0000313" key="2">
    <source>
        <dbReference type="EMBL" id="EFE41426.1"/>
    </source>
</evidence>
<dbReference type="KEGG" id="tve:TRV_03861"/>
<dbReference type="GO" id="GO:0060628">
    <property type="term" value="P:regulation of ER to Golgi vesicle-mediated transport"/>
    <property type="evidence" value="ECO:0007669"/>
    <property type="project" value="TreeGrafter"/>
</dbReference>
<evidence type="ECO:0000256" key="1">
    <source>
        <dbReference type="SAM" id="Coils"/>
    </source>
</evidence>
<dbReference type="Pfam" id="PF04437">
    <property type="entry name" value="RINT1_TIP1"/>
    <property type="match status" value="1"/>
</dbReference>
<proteinExistence type="predicted"/>
<dbReference type="Gene3D" id="1.20.58.670">
    <property type="entry name" value="Dsl1p vesicle tethering complex, Tip20p subunit, domain D"/>
    <property type="match status" value="1"/>
</dbReference>
<dbReference type="AlphaFoldDB" id="D4D9R8"/>
<reference evidence="3" key="1">
    <citation type="journal article" date="2011" name="Genome Biol.">
        <title>Comparative and functional genomics provide insights into the pathogenicity of dermatophytic fungi.</title>
        <authorList>
            <person name="Burmester A."/>
            <person name="Shelest E."/>
            <person name="Gloeckner G."/>
            <person name="Heddergott C."/>
            <person name="Schindler S."/>
            <person name="Staib P."/>
            <person name="Heidel A."/>
            <person name="Felder M."/>
            <person name="Petzold A."/>
            <person name="Szafranski K."/>
            <person name="Feuermann M."/>
            <person name="Pedruzzi I."/>
            <person name="Priebe S."/>
            <person name="Groth M."/>
            <person name="Winkler R."/>
            <person name="Li W."/>
            <person name="Kniemeyer O."/>
            <person name="Schroeckh V."/>
            <person name="Hertweck C."/>
            <person name="Hube B."/>
            <person name="White T.C."/>
            <person name="Platzer M."/>
            <person name="Guthke R."/>
            <person name="Heitman J."/>
            <person name="Woestemeyer J."/>
            <person name="Zipfel P.F."/>
            <person name="Monod M."/>
            <person name="Brakhage A.A."/>
        </authorList>
    </citation>
    <scope>NUCLEOTIDE SEQUENCE [LARGE SCALE GENOMIC DNA]</scope>
    <source>
        <strain evidence="3">HKI 0517</strain>
    </source>
</reference>
<sequence length="825" mass="92533">MAGNLSAEDATRLVDFVNDKIQSIEDLQSLDTLLQSLQEQQDIQRQQLREAEEILKNATKASNEHAEAVRKEAEAFKQHQADIDRRLLVVTQSEHSDEAVRKFEDSIARLQRLDVSQGYLELLSSVDQLNKDAMKTMKSSPHDALRSYAQLRSIETSISTGQDTVEGATPYLLDYVTKVSGSLKDSIRVEYTDKLQNILDKMKWPMKELPTESVIDEWMRWCDLLLEFQEPDFASVTIKKGPEDQSELPILLPLEVMSRPLELRFKQGILFFPQYNGVDFLLTHPKPEYFMSHVLDLINTHAEFFSAYLQPILNRRALNGAPMLRSLYSDAVSSFISSLLPMVRQKASSLLPTVSKHPQAFSHLIHELMNFDNELKSSWSYPSNAMEENAWKGITWEILTKESWFSEWLQVEKNFALARYQSIIDAEDGGEIDYDGVAPMATKPTKAALRVNDLLENVTELYRPLSSFSQKLRFLIDIQITIFDLFHGRLHSGLEAYLAMTSAIGRTVQGSSAGQPNLDGVSGLERLCRIFGSAEYLEKKMQDWGDDVFFLELWYELQDRVARQGQTGKPVAGALSVSEIAARTSSSVTNNNHDHPSDAAEGALFDETAAAYRRLRMRSESIIQSTIASNVQASLRPYNQVSTWASLRSSSDDPGTPTTPSVDLVQTLRLLTADFSFLSRTLAIAPRRRVANHVLLAIQTYIWDNILMRNSFSTSGAAQLSVDISNICDTVDAAIGVKAGEELAARTMKKLRDGLFILNLKIKAGKDQPPDTSDAAGTALGLWEAEKRLFANNESARGVLSELCIDTLTEADARSVLERRVEVRS</sequence>
<dbReference type="Proteomes" id="UP000008383">
    <property type="component" value="Unassembled WGS sequence"/>
</dbReference>
<name>D4D9R8_TRIVH</name>
<dbReference type="OrthoDB" id="2189254at2759"/>
<dbReference type="PANTHER" id="PTHR13520">
    <property type="entry name" value="RAD50-INTERACTING PROTEIN 1 RINT-1"/>
    <property type="match status" value="1"/>
</dbReference>
<dbReference type="GO" id="GO:0006890">
    <property type="term" value="P:retrograde vesicle-mediated transport, Golgi to endoplasmic reticulum"/>
    <property type="evidence" value="ECO:0007669"/>
    <property type="project" value="InterPro"/>
</dbReference>
<dbReference type="GO" id="GO:0070939">
    <property type="term" value="C:Dsl1/NZR complex"/>
    <property type="evidence" value="ECO:0007669"/>
    <property type="project" value="InterPro"/>
</dbReference>
<organism evidence="2 3">
    <name type="scientific">Trichophyton verrucosum (strain HKI 0517)</name>
    <dbReference type="NCBI Taxonomy" id="663202"/>
    <lineage>
        <taxon>Eukaryota</taxon>
        <taxon>Fungi</taxon>
        <taxon>Dikarya</taxon>
        <taxon>Ascomycota</taxon>
        <taxon>Pezizomycotina</taxon>
        <taxon>Eurotiomycetes</taxon>
        <taxon>Eurotiomycetidae</taxon>
        <taxon>Onygenales</taxon>
        <taxon>Arthrodermataceae</taxon>
        <taxon>Trichophyton</taxon>
    </lineage>
</organism>
<dbReference type="RefSeq" id="XP_003022044.1">
    <property type="nucleotide sequence ID" value="XM_003021998.1"/>
</dbReference>
<dbReference type="PROSITE" id="PS51386">
    <property type="entry name" value="RINT1_TIP20"/>
    <property type="match status" value="1"/>
</dbReference>
<dbReference type="PANTHER" id="PTHR13520:SF0">
    <property type="entry name" value="RAD50-INTERACTING PROTEIN 1"/>
    <property type="match status" value="1"/>
</dbReference>
<feature type="coiled-coil region" evidence="1">
    <location>
        <begin position="27"/>
        <end position="68"/>
    </location>
</feature>
<evidence type="ECO:0000313" key="3">
    <source>
        <dbReference type="Proteomes" id="UP000008383"/>
    </source>
</evidence>
<accession>D4D9R8</accession>
<protein>
    <recommendedName>
        <fullName evidence="4">RINT-1 family protein</fullName>
    </recommendedName>
</protein>
<comment type="caution">
    <text evidence="2">The sequence shown here is derived from an EMBL/GenBank/DDBJ whole genome shotgun (WGS) entry which is preliminary data.</text>
</comment>
<evidence type="ECO:0008006" key="4">
    <source>
        <dbReference type="Google" id="ProtNLM"/>
    </source>
</evidence>
<dbReference type="GO" id="GO:0006888">
    <property type="term" value="P:endoplasmic reticulum to Golgi vesicle-mediated transport"/>
    <property type="evidence" value="ECO:0007669"/>
    <property type="project" value="InterPro"/>
</dbReference>